<dbReference type="EMBL" id="JACHIH010000001">
    <property type="protein sequence ID" value="MBB5045423.1"/>
    <property type="molecule type" value="Genomic_DNA"/>
</dbReference>
<dbReference type="PANTHER" id="PTHR11475">
    <property type="entry name" value="OXIDASE/PEROXIDASE"/>
    <property type="match status" value="1"/>
</dbReference>
<dbReference type="CDD" id="cd09819">
    <property type="entry name" value="An_peroxidase_bacterial_1"/>
    <property type="match status" value="1"/>
</dbReference>
<dbReference type="Pfam" id="PF03098">
    <property type="entry name" value="An_peroxidase"/>
    <property type="match status" value="1"/>
</dbReference>
<dbReference type="GO" id="GO:0006979">
    <property type="term" value="P:response to oxidative stress"/>
    <property type="evidence" value="ECO:0007669"/>
    <property type="project" value="InterPro"/>
</dbReference>
<comment type="subcellular location">
    <subcellularLocation>
        <location evidence="1">Secreted</location>
    </subcellularLocation>
</comment>
<keyword evidence="5" id="KW-1185">Reference proteome</keyword>
<name>A0A7W8DX21_9BRAD</name>
<gene>
    <name evidence="4" type="ORF">HNR60_000152</name>
</gene>
<dbReference type="PANTHER" id="PTHR11475:SF4">
    <property type="entry name" value="CHORION PEROXIDASE"/>
    <property type="match status" value="1"/>
</dbReference>
<evidence type="ECO:0000256" key="1">
    <source>
        <dbReference type="ARBA" id="ARBA00004613"/>
    </source>
</evidence>
<dbReference type="InterPro" id="IPR010255">
    <property type="entry name" value="Haem_peroxidase_sf"/>
</dbReference>
<sequence length="522" mass="56707">MTTVTLRPGHGTAGRHPTRLFLDSLSGNDDPGMFGRMFPRLNPLAADDAPLKELAAAMVDAAPGDPAGNNDKVPAGFTYFGQFVDHDITLDLTSIGDKEEDPDATENFRTPALDLDSIYGLGPDGSRQLYARNAGDGNSGKTPGPKFLIGRTISVGPGAIPGEPRNDLPRSPEGFALIGDHRNDENLVVAQTHVAFLKFHNKVCDTLSGGGMPAETVFKEARRIVTWHYQWLVLHDFVERITEPGIVARILDQGRQFYRFKKFPFIPIEFSAAAYRFGHSMVREAYSHNKVFTFGSTPPAVTPATLGLLFQFTGLSGGIVGELAPNPPTPPTPIPVLSNNWIIDWRRYYDFRPGSANPANVPLNLSRKIDPFLVQTLHQLPGGGGDLAFRNLRRGVMLGLPSGQDVAAAMHIANPLSPDEIASGPDGAIAKKHNLHTRTPLWYYILKEAQVRGHGLRLGPVGTTIVAEVLVGLIHGDHDSFLWIKGKDWKPELPSAVKSTFTMADLLRFVGDISPLDGVTTA</sequence>
<proteinExistence type="predicted"/>
<dbReference type="InterPro" id="IPR019791">
    <property type="entry name" value="Haem_peroxidase_animal"/>
</dbReference>
<comment type="caution">
    <text evidence="4">The sequence shown here is derived from an EMBL/GenBank/DDBJ whole genome shotgun (WGS) entry which is preliminary data.</text>
</comment>
<dbReference type="Gene3D" id="1.10.640.10">
    <property type="entry name" value="Haem peroxidase domain superfamily, animal type"/>
    <property type="match status" value="1"/>
</dbReference>
<evidence type="ECO:0000313" key="4">
    <source>
        <dbReference type="EMBL" id="MBB5045423.1"/>
    </source>
</evidence>
<dbReference type="RefSeq" id="WP_184253219.1">
    <property type="nucleotide sequence ID" value="NZ_JACHIH010000001.1"/>
</dbReference>
<dbReference type="AlphaFoldDB" id="A0A7W8DX21"/>
<evidence type="ECO:0008006" key="6">
    <source>
        <dbReference type="Google" id="ProtNLM"/>
    </source>
</evidence>
<keyword evidence="3" id="KW-0325">Glycoprotein</keyword>
<dbReference type="InterPro" id="IPR037120">
    <property type="entry name" value="Haem_peroxidase_sf_animal"/>
</dbReference>
<evidence type="ECO:0000256" key="2">
    <source>
        <dbReference type="ARBA" id="ARBA00022525"/>
    </source>
</evidence>
<dbReference type="GO" id="GO:0005576">
    <property type="term" value="C:extracellular region"/>
    <property type="evidence" value="ECO:0007669"/>
    <property type="project" value="UniProtKB-SubCell"/>
</dbReference>
<keyword evidence="2" id="KW-0964">Secreted</keyword>
<evidence type="ECO:0000313" key="5">
    <source>
        <dbReference type="Proteomes" id="UP000542353"/>
    </source>
</evidence>
<accession>A0A7W8DX21</accession>
<dbReference type="PROSITE" id="PS50292">
    <property type="entry name" value="PEROXIDASE_3"/>
    <property type="match status" value="1"/>
</dbReference>
<dbReference type="SUPFAM" id="SSF48113">
    <property type="entry name" value="Heme-dependent peroxidases"/>
    <property type="match status" value="1"/>
</dbReference>
<organism evidence="4 5">
    <name type="scientific">Rhodopseudomonas rhenobacensis</name>
    <dbReference type="NCBI Taxonomy" id="87461"/>
    <lineage>
        <taxon>Bacteria</taxon>
        <taxon>Pseudomonadati</taxon>
        <taxon>Pseudomonadota</taxon>
        <taxon>Alphaproteobacteria</taxon>
        <taxon>Hyphomicrobiales</taxon>
        <taxon>Nitrobacteraceae</taxon>
        <taxon>Rhodopseudomonas</taxon>
    </lineage>
</organism>
<dbReference type="GO" id="GO:0004601">
    <property type="term" value="F:peroxidase activity"/>
    <property type="evidence" value="ECO:0007669"/>
    <property type="project" value="InterPro"/>
</dbReference>
<protein>
    <recommendedName>
        <fullName evidence="6">Heme peroxidase</fullName>
    </recommendedName>
</protein>
<reference evidence="4 5" key="1">
    <citation type="submission" date="2020-08" db="EMBL/GenBank/DDBJ databases">
        <title>Genomic Encyclopedia of Type Strains, Phase IV (KMG-IV): sequencing the most valuable type-strain genomes for metagenomic binning, comparative biology and taxonomic classification.</title>
        <authorList>
            <person name="Goeker M."/>
        </authorList>
    </citation>
    <scope>NUCLEOTIDE SEQUENCE [LARGE SCALE GENOMIC DNA]</scope>
    <source>
        <strain evidence="4 5">DSM 12706</strain>
    </source>
</reference>
<evidence type="ECO:0000256" key="3">
    <source>
        <dbReference type="ARBA" id="ARBA00023180"/>
    </source>
</evidence>
<dbReference type="GO" id="GO:0020037">
    <property type="term" value="F:heme binding"/>
    <property type="evidence" value="ECO:0007669"/>
    <property type="project" value="InterPro"/>
</dbReference>
<dbReference type="Proteomes" id="UP000542353">
    <property type="component" value="Unassembled WGS sequence"/>
</dbReference>